<dbReference type="EMBL" id="CP002544">
    <property type="protein sequence ID" value="ADY32634.1"/>
    <property type="molecule type" value="Genomic_DNA"/>
</dbReference>
<dbReference type="STRING" id="709991.Odosp_1613"/>
<dbReference type="SUPFAM" id="SSF74863">
    <property type="entry name" value="Thiol:disulfide interchange protein DsbD, N-terminal domain (DsbD-alpha)"/>
    <property type="match status" value="1"/>
</dbReference>
<dbReference type="AlphaFoldDB" id="F9Z523"/>
<dbReference type="BioCyc" id="OSPL709991:G1GRN-1635-MONOMER"/>
<dbReference type="eggNOG" id="COG4232">
    <property type="taxonomic scope" value="Bacteria"/>
</dbReference>
<dbReference type="HOGENOM" id="CLU_031963_0_0_10"/>
<sequence>MSAGVSYAGMAFNFEIMKNLFCLCILLLIGSMQMSRASDKIEKQPLKVLYVGGSADIQVLNETISDSTALRKSIADRTAAFGEMLRQYFQTVKVVAAEDWTPEMSRAYDVTVMDGRPKAIKPAWQEKDASGKVIAYHSAVYLPESFDRPMVTIAEVGNTVGRGIGLKSDWYCLCLDADAHHWRAEHPIFKGPFPVKMTVRMCPTPSDAFHYAYFMDEPVPDSVLMWKVQNKGYQTHEGFRVGMVARPWGFEDSPDAEYISSGVCAKTLDAVAIGRHGNFLHWGFAASPADMTEEAKTVFANAIVYISRFAGQKPFVRKYNDRIATREYVKEQLYLSTREAWQERVKSDEEFAAEGLKLKKVVQEKQRRGEKLNRREEMFLNYEPQPPMSYADMLKRYQGELFDLFGEDEAAYARYYRENIDYFYGGEGMYVLSIDEDVKSLGIPYNDKRLLDTAIRLLEKGKETEKANRILHRYTLCRFEAPQEWRTWYEKNKERLFFTESGGWLFMVNTREPDPANDYSARYAQPVQETSSRPAATDDRNPVQMVAGLEKAANGNREIVVRLKIHPGYHIYAYVAESDPFVTTQVELQLPEGWTIVGKPKLPSAKSYNKQGTTVYEDEAIFRYEISGSGQGEAKCTVSYQCCDAHICFPPIEKELKVMLK</sequence>
<feature type="domain" description="Thiol:disulfide interchange protein DsbD N-terminal" evidence="1">
    <location>
        <begin position="552"/>
        <end position="657"/>
    </location>
</feature>
<evidence type="ECO:0000313" key="3">
    <source>
        <dbReference type="Proteomes" id="UP000006657"/>
    </source>
</evidence>
<protein>
    <recommendedName>
        <fullName evidence="1">Thiol:disulfide interchange protein DsbD N-terminal domain-containing protein</fullName>
    </recommendedName>
</protein>
<dbReference type="InterPro" id="IPR028250">
    <property type="entry name" value="DsbDN"/>
</dbReference>
<dbReference type="PaxDb" id="709991-Odosp_1613"/>
<accession>F9Z523</accession>
<evidence type="ECO:0000313" key="2">
    <source>
        <dbReference type="EMBL" id="ADY32634.1"/>
    </source>
</evidence>
<organism evidence="2 3">
    <name type="scientific">Odoribacter splanchnicus (strain ATCC 29572 / DSM 20712 / CIP 104287 / JCM 15291 / NCTC 10825 / 1651/6)</name>
    <name type="common">Bacteroides splanchnicus</name>
    <dbReference type="NCBI Taxonomy" id="709991"/>
    <lineage>
        <taxon>Bacteria</taxon>
        <taxon>Pseudomonadati</taxon>
        <taxon>Bacteroidota</taxon>
        <taxon>Bacteroidia</taxon>
        <taxon>Bacteroidales</taxon>
        <taxon>Odoribacteraceae</taxon>
        <taxon>Odoribacter</taxon>
    </lineage>
</organism>
<dbReference type="Gene3D" id="2.60.40.1250">
    <property type="entry name" value="Thiol:disulfide interchange protein DsbD, N-terminal domain"/>
    <property type="match status" value="1"/>
</dbReference>
<dbReference type="Proteomes" id="UP000006657">
    <property type="component" value="Chromosome"/>
</dbReference>
<name>F9Z523_ODOSD</name>
<keyword evidence="3" id="KW-1185">Reference proteome</keyword>
<evidence type="ECO:0000259" key="1">
    <source>
        <dbReference type="Pfam" id="PF11412"/>
    </source>
</evidence>
<gene>
    <name evidence="2" type="ordered locus">Odosp_1613</name>
</gene>
<reference evidence="2 3" key="1">
    <citation type="journal article" date="2011" name="Stand. Genomic Sci.">
        <title>Complete genome sequence of Odoribacter splanchnicus type strain (1651/6).</title>
        <authorList>
            <consortium name="US DOE Joint Genome Institute (JGI-PGF)"/>
            <person name="Goker M."/>
            <person name="Gronow S."/>
            <person name="Zeytun A."/>
            <person name="Nolan M."/>
            <person name="Lucas S."/>
            <person name="Lapidus A."/>
            <person name="Hammon N."/>
            <person name="Deshpande S."/>
            <person name="Cheng J.F."/>
            <person name="Pitluck S."/>
            <person name="Liolios K."/>
            <person name="Pagani I."/>
            <person name="Ivanova N."/>
            <person name="Mavromatis K."/>
            <person name="Ovchinikova G."/>
            <person name="Pati A."/>
            <person name="Tapia R."/>
            <person name="Han C."/>
            <person name="Goodwin L."/>
            <person name="Chen A."/>
            <person name="Palaniappan K."/>
            <person name="Land M."/>
            <person name="Hauser L."/>
            <person name="Jeffries C.D."/>
            <person name="Brambilla E.M."/>
            <person name="Rohde M."/>
            <person name="Detter J.C."/>
            <person name="Woyke T."/>
            <person name="Bristow J."/>
            <person name="Markowitz V."/>
            <person name="Hugenholtz P."/>
            <person name="Eisen J.A."/>
            <person name="Kyrpides N.C."/>
            <person name="Klenk H.P."/>
        </authorList>
    </citation>
    <scope>NUCLEOTIDE SEQUENCE [LARGE SCALE GENOMIC DNA]</scope>
    <source>
        <strain evidence="3">ATCC 29572 / DSM 20712 / JCM 15291 / NCTC 10825 / 1651/6</strain>
    </source>
</reference>
<dbReference type="InterPro" id="IPR036929">
    <property type="entry name" value="DsbDN_sf"/>
</dbReference>
<dbReference type="Pfam" id="PF11412">
    <property type="entry name" value="DsbD_N"/>
    <property type="match status" value="1"/>
</dbReference>
<proteinExistence type="predicted"/>
<dbReference type="KEGG" id="osp:Odosp_1613"/>